<reference evidence="8 9" key="1">
    <citation type="journal article" date="2009" name="Environ. Microbiol.">
        <title>Genome sequence of Desulfobacterium autotrophicum HRM2, a marine sulfate reducer oxidizing organic carbon completely to carbon dioxide.</title>
        <authorList>
            <person name="Strittmatter A.W."/>
            <person name="Liesegang H."/>
            <person name="Rabus R."/>
            <person name="Decker I."/>
            <person name="Amann J."/>
            <person name="Andres S."/>
            <person name="Henne A."/>
            <person name="Fricke W.F."/>
            <person name="Martinez-Arias R."/>
            <person name="Bartels D."/>
            <person name="Goesmann A."/>
            <person name="Krause L."/>
            <person name="Puehler A."/>
            <person name="Klenk H.P."/>
            <person name="Richter M."/>
            <person name="Schuler M."/>
            <person name="Gloeckner F.O."/>
            <person name="Meyerdierks A."/>
            <person name="Gottschalk G."/>
            <person name="Amann R."/>
        </authorList>
    </citation>
    <scope>NUCLEOTIDE SEQUENCE [LARGE SCALE GENOMIC DNA]</scope>
    <source>
        <strain evidence="9">ATCC 43914 / DSM 3382 / HRM2</strain>
    </source>
</reference>
<keyword evidence="4 8" id="KW-0808">Transferase</keyword>
<evidence type="ECO:0000256" key="5">
    <source>
        <dbReference type="ARBA" id="ARBA00022691"/>
    </source>
</evidence>
<dbReference type="PANTHER" id="PTHR47036">
    <property type="entry name" value="COBALT-FACTOR III C(17)-METHYLTRANSFERASE-RELATED"/>
    <property type="match status" value="1"/>
</dbReference>
<sequence length="294" mass="31944">MRSSSDSGVKQREPHCAKNETGKCDPCRGTKTNRLFVIGTGPGDVNYMAGRAIDLLEQADAVAGYTTYMDLIQPLIKDKKTIATGMTKEVDRVEQAIAEALTGKTCALISGGDAGIYAMAGLVFEMCQKKGIHLVRHGTPHHGDHRENILEIEVVPGIPALAAGASLVGAPLTHDFCAISLSDLLTPWETIEQRITAAASADFVIAIYNPKSKKRDWQLNRARDLILEHRNENTPVGVVTAAMRDGQKVSVVPLKDLDQAEVGMQTVLFVGNKASVEYLDFMYTPRGYSGKYKL</sequence>
<dbReference type="AlphaFoldDB" id="C0QFF2"/>
<evidence type="ECO:0000313" key="9">
    <source>
        <dbReference type="Proteomes" id="UP000000442"/>
    </source>
</evidence>
<dbReference type="Gene3D" id="3.30.950.10">
    <property type="entry name" value="Methyltransferase, Cobalt-precorrin-4 Transmethylase, Domain 2"/>
    <property type="match status" value="1"/>
</dbReference>
<dbReference type="InterPro" id="IPR014776">
    <property type="entry name" value="4pyrrole_Mease_sub2"/>
</dbReference>
<dbReference type="EC" id="2.1.1.131" evidence="8"/>
<evidence type="ECO:0000256" key="6">
    <source>
        <dbReference type="SAM" id="MobiDB-lite"/>
    </source>
</evidence>
<dbReference type="GO" id="GO:0032259">
    <property type="term" value="P:methylation"/>
    <property type="evidence" value="ECO:0007669"/>
    <property type="project" value="UniProtKB-KW"/>
</dbReference>
<dbReference type="SUPFAM" id="SSF53790">
    <property type="entry name" value="Tetrapyrrole methylase"/>
    <property type="match status" value="1"/>
</dbReference>
<gene>
    <name evidence="8" type="primary">cobJ</name>
    <name evidence="8" type="ordered locus">HRM2_02260</name>
</gene>
<keyword evidence="5" id="KW-0949">S-adenosyl-L-methionine</keyword>
<dbReference type="STRING" id="177437.HRM2_02260"/>
<keyword evidence="9" id="KW-1185">Reference proteome</keyword>
<protein>
    <submittedName>
        <fullName evidence="8">CobJ</fullName>
        <ecNumber evidence="8">2.1.1.131</ecNumber>
    </submittedName>
</protein>
<feature type="compositionally biased region" description="Basic and acidic residues" evidence="6">
    <location>
        <begin position="9"/>
        <end position="22"/>
    </location>
</feature>
<keyword evidence="2" id="KW-0169">Cobalamin biosynthesis</keyword>
<dbReference type="CDD" id="cd11646">
    <property type="entry name" value="Precorrin_3B_C17_MT"/>
    <property type="match status" value="1"/>
</dbReference>
<proteinExistence type="predicted"/>
<dbReference type="InterPro" id="IPR035996">
    <property type="entry name" value="4pyrrol_Methylase_sf"/>
</dbReference>
<dbReference type="EMBL" id="CP001087">
    <property type="protein sequence ID" value="ACN13348.1"/>
    <property type="molecule type" value="Genomic_DNA"/>
</dbReference>
<evidence type="ECO:0000256" key="4">
    <source>
        <dbReference type="ARBA" id="ARBA00022679"/>
    </source>
</evidence>
<accession>C0QFF2</accession>
<dbReference type="KEGG" id="dat:HRM2_02260"/>
<dbReference type="UniPathway" id="UPA00148"/>
<dbReference type="PANTHER" id="PTHR47036:SF1">
    <property type="entry name" value="COBALT-FACTOR III C(17)-METHYLTRANSFERASE-RELATED"/>
    <property type="match status" value="1"/>
</dbReference>
<dbReference type="InterPro" id="IPR051810">
    <property type="entry name" value="Precorrin_MeTrfase"/>
</dbReference>
<dbReference type="InterPro" id="IPR000878">
    <property type="entry name" value="4pyrrol_Mease"/>
</dbReference>
<dbReference type="Proteomes" id="UP000000442">
    <property type="component" value="Chromosome"/>
</dbReference>
<evidence type="ECO:0000259" key="7">
    <source>
        <dbReference type="Pfam" id="PF00590"/>
    </source>
</evidence>
<dbReference type="Gene3D" id="3.40.1010.10">
    <property type="entry name" value="Cobalt-precorrin-4 Transmethylase, Domain 1"/>
    <property type="match status" value="1"/>
</dbReference>
<keyword evidence="3 8" id="KW-0489">Methyltransferase</keyword>
<evidence type="ECO:0000256" key="1">
    <source>
        <dbReference type="ARBA" id="ARBA00004953"/>
    </source>
</evidence>
<evidence type="ECO:0000256" key="3">
    <source>
        <dbReference type="ARBA" id="ARBA00022603"/>
    </source>
</evidence>
<dbReference type="GO" id="GO:0009236">
    <property type="term" value="P:cobalamin biosynthetic process"/>
    <property type="evidence" value="ECO:0007669"/>
    <property type="project" value="UniProtKB-UniPathway"/>
</dbReference>
<dbReference type="NCBIfam" id="TIGR01466">
    <property type="entry name" value="cobJ_cbiH"/>
    <property type="match status" value="1"/>
</dbReference>
<dbReference type="eggNOG" id="COG1010">
    <property type="taxonomic scope" value="Bacteria"/>
</dbReference>
<feature type="domain" description="Tetrapyrrole methylase" evidence="7">
    <location>
        <begin position="35"/>
        <end position="257"/>
    </location>
</feature>
<feature type="region of interest" description="Disordered" evidence="6">
    <location>
        <begin position="1"/>
        <end position="22"/>
    </location>
</feature>
<comment type="pathway">
    <text evidence="1">Cofactor biosynthesis; adenosylcobalamin biosynthesis.</text>
</comment>
<dbReference type="HOGENOM" id="CLU_047948_2_0_7"/>
<evidence type="ECO:0000256" key="2">
    <source>
        <dbReference type="ARBA" id="ARBA00022573"/>
    </source>
</evidence>
<dbReference type="OrthoDB" id="9772960at2"/>
<evidence type="ECO:0000313" key="8">
    <source>
        <dbReference type="EMBL" id="ACN13348.1"/>
    </source>
</evidence>
<name>C0QFF2_DESAH</name>
<dbReference type="Pfam" id="PF00590">
    <property type="entry name" value="TP_methylase"/>
    <property type="match status" value="1"/>
</dbReference>
<dbReference type="InterPro" id="IPR006363">
    <property type="entry name" value="Cbl_synth_CobJ/CibH_dom"/>
</dbReference>
<dbReference type="InterPro" id="IPR014777">
    <property type="entry name" value="4pyrrole_Mease_sub1"/>
</dbReference>
<dbReference type="GO" id="GO:0030789">
    <property type="term" value="F:precorrin-3B C17-methyltransferase activity"/>
    <property type="evidence" value="ECO:0007669"/>
    <property type="project" value="UniProtKB-EC"/>
</dbReference>
<organism evidence="8 9">
    <name type="scientific">Desulforapulum autotrophicum (strain ATCC 43914 / DSM 3382 / VKM B-1955 / HRM2)</name>
    <name type="common">Desulfobacterium autotrophicum</name>
    <dbReference type="NCBI Taxonomy" id="177437"/>
    <lineage>
        <taxon>Bacteria</taxon>
        <taxon>Pseudomonadati</taxon>
        <taxon>Thermodesulfobacteriota</taxon>
        <taxon>Desulfobacteria</taxon>
        <taxon>Desulfobacterales</taxon>
        <taxon>Desulfobacteraceae</taxon>
        <taxon>Desulforapulum</taxon>
    </lineage>
</organism>